<dbReference type="PROSITE" id="PS50884">
    <property type="entry name" value="ZF_DOF_2"/>
    <property type="match status" value="1"/>
</dbReference>
<evidence type="ECO:0000256" key="1">
    <source>
        <dbReference type="ARBA" id="ARBA00022723"/>
    </source>
</evidence>
<keyword evidence="1 9" id="KW-0479">Metal-binding</keyword>
<feature type="compositionally biased region" description="Polar residues" evidence="10">
    <location>
        <begin position="118"/>
        <end position="132"/>
    </location>
</feature>
<dbReference type="GO" id="GO:0003700">
    <property type="term" value="F:DNA-binding transcription factor activity"/>
    <property type="evidence" value="ECO:0007669"/>
    <property type="project" value="UniProtKB-UniRule"/>
</dbReference>
<evidence type="ECO:0000256" key="4">
    <source>
        <dbReference type="ARBA" id="ARBA00023015"/>
    </source>
</evidence>
<dbReference type="AlphaFoldDB" id="A0A067JB44"/>
<dbReference type="Proteomes" id="UP000027138">
    <property type="component" value="Unassembled WGS sequence"/>
</dbReference>
<evidence type="ECO:0000256" key="3">
    <source>
        <dbReference type="ARBA" id="ARBA00022833"/>
    </source>
</evidence>
<dbReference type="KEGG" id="jcu:105649560"/>
<feature type="compositionally biased region" description="Low complexity" evidence="10">
    <location>
        <begin position="287"/>
        <end position="299"/>
    </location>
</feature>
<feature type="region of interest" description="Disordered" evidence="10">
    <location>
        <begin position="287"/>
        <end position="321"/>
    </location>
</feature>
<keyword evidence="4 9" id="KW-0805">Transcription regulation</keyword>
<protein>
    <recommendedName>
        <fullName evidence="9">Dof zinc finger protein</fullName>
    </recommendedName>
</protein>
<dbReference type="OrthoDB" id="1927254at2759"/>
<feature type="compositionally biased region" description="Gly residues" evidence="10">
    <location>
        <begin position="1"/>
        <end position="13"/>
    </location>
</feature>
<evidence type="ECO:0000256" key="2">
    <source>
        <dbReference type="ARBA" id="ARBA00022771"/>
    </source>
</evidence>
<evidence type="ECO:0000256" key="10">
    <source>
        <dbReference type="SAM" id="MobiDB-lite"/>
    </source>
</evidence>
<evidence type="ECO:0000256" key="5">
    <source>
        <dbReference type="ARBA" id="ARBA00023125"/>
    </source>
</evidence>
<evidence type="ECO:0000256" key="8">
    <source>
        <dbReference type="PROSITE-ProRule" id="PRU00071"/>
    </source>
</evidence>
<evidence type="ECO:0000313" key="13">
    <source>
        <dbReference type="Proteomes" id="UP000027138"/>
    </source>
</evidence>
<keyword evidence="6 9" id="KW-0804">Transcription</keyword>
<keyword evidence="13" id="KW-1185">Reference proteome</keyword>
<dbReference type="PANTHER" id="PTHR31992:SF108">
    <property type="entry name" value="DOF ZINC FINGER PROTEIN"/>
    <property type="match status" value="1"/>
</dbReference>
<keyword evidence="2 8" id="KW-0863">Zinc-finger</keyword>
<evidence type="ECO:0000259" key="11">
    <source>
        <dbReference type="PROSITE" id="PS50884"/>
    </source>
</evidence>
<evidence type="ECO:0000256" key="7">
    <source>
        <dbReference type="ARBA" id="ARBA00023242"/>
    </source>
</evidence>
<dbReference type="STRING" id="180498.A0A067JB44"/>
<feature type="region of interest" description="Disordered" evidence="10">
    <location>
        <begin position="1"/>
        <end position="44"/>
    </location>
</feature>
<dbReference type="PANTHER" id="PTHR31992">
    <property type="entry name" value="DOF ZINC FINGER PROTEIN DOF1.4-RELATED"/>
    <property type="match status" value="1"/>
</dbReference>
<proteinExistence type="predicted"/>
<feature type="compositionally biased region" description="Low complexity" evidence="10">
    <location>
        <begin position="99"/>
        <end position="117"/>
    </location>
</feature>
<feature type="region of interest" description="Disordered" evidence="10">
    <location>
        <begin position="86"/>
        <end position="132"/>
    </location>
</feature>
<organism evidence="12 13">
    <name type="scientific">Jatropha curcas</name>
    <name type="common">Barbados nut</name>
    <dbReference type="NCBI Taxonomy" id="180498"/>
    <lineage>
        <taxon>Eukaryota</taxon>
        <taxon>Viridiplantae</taxon>
        <taxon>Streptophyta</taxon>
        <taxon>Embryophyta</taxon>
        <taxon>Tracheophyta</taxon>
        <taxon>Spermatophyta</taxon>
        <taxon>Magnoliopsida</taxon>
        <taxon>eudicotyledons</taxon>
        <taxon>Gunneridae</taxon>
        <taxon>Pentapetalae</taxon>
        <taxon>rosids</taxon>
        <taxon>fabids</taxon>
        <taxon>Malpighiales</taxon>
        <taxon>Euphorbiaceae</taxon>
        <taxon>Crotonoideae</taxon>
        <taxon>Jatropheae</taxon>
        <taxon>Jatropha</taxon>
    </lineage>
</organism>
<dbReference type="InterPro" id="IPR003851">
    <property type="entry name" value="Znf_Dof"/>
</dbReference>
<evidence type="ECO:0000256" key="9">
    <source>
        <dbReference type="RuleBase" id="RU369094"/>
    </source>
</evidence>
<feature type="domain" description="Dof-type" evidence="11">
    <location>
        <begin position="42"/>
        <end position="96"/>
    </location>
</feature>
<sequence>MQQDKGGGGGGGSEEIMKQNQDRRLKPMQGENQPQQQQNQPQKCPRCESLNTKFCYYNNYSLSQPRYFCKTCRRYWTQGGTLRNVPVGGGCRKGKRAKASSSASSSSSENSRSHSQSQNIVSTNTNSGNTANPALRTKELASLISPSPAISSMGPYYSGGGGGFLGSLAAIQSLNNHPIPPQSSFSLNLPMNLAGDIGGPSNLSLLHGFNSIPSYGSQQQQQIQQQRQFYQMGNRDTKSTGELPFYASSHHHQQQQHQNWHNHQAFISNNNPAIVSDTALWSISTSTTTASTNRETTTTGGSFSLNPADQWHDLPGYGPSP</sequence>
<dbReference type="GO" id="GO:0005634">
    <property type="term" value="C:nucleus"/>
    <property type="evidence" value="ECO:0007669"/>
    <property type="project" value="UniProtKB-SubCell"/>
</dbReference>
<dbReference type="PROSITE" id="PS01361">
    <property type="entry name" value="ZF_DOF_1"/>
    <property type="match status" value="1"/>
</dbReference>
<dbReference type="EMBL" id="KK915662">
    <property type="protein sequence ID" value="KDP20987.1"/>
    <property type="molecule type" value="Genomic_DNA"/>
</dbReference>
<dbReference type="GO" id="GO:0008270">
    <property type="term" value="F:zinc ion binding"/>
    <property type="evidence" value="ECO:0007669"/>
    <property type="project" value="UniProtKB-KW"/>
</dbReference>
<keyword evidence="7 8" id="KW-0539">Nucleus</keyword>
<keyword evidence="3 9" id="KW-0862">Zinc</keyword>
<accession>A0A067JB44</accession>
<keyword evidence="5 8" id="KW-0238">DNA-binding</keyword>
<reference evidence="12 13" key="1">
    <citation type="journal article" date="2014" name="PLoS ONE">
        <title>Global Analysis of Gene Expression Profiles in Physic Nut (Jatropha curcas L.) Seedlings Exposed to Salt Stress.</title>
        <authorList>
            <person name="Zhang L."/>
            <person name="Zhang C."/>
            <person name="Wu P."/>
            <person name="Chen Y."/>
            <person name="Li M."/>
            <person name="Jiang H."/>
            <person name="Wu G."/>
        </authorList>
    </citation>
    <scope>NUCLEOTIDE SEQUENCE [LARGE SCALE GENOMIC DNA]</scope>
    <source>
        <strain evidence="13">cv. GZQX0401</strain>
        <tissue evidence="12">Young leaves</tissue>
    </source>
</reference>
<dbReference type="Pfam" id="PF02701">
    <property type="entry name" value="Zn_ribbon_Dof"/>
    <property type="match status" value="1"/>
</dbReference>
<feature type="compositionally biased region" description="Low complexity" evidence="10">
    <location>
        <begin position="32"/>
        <end position="42"/>
    </location>
</feature>
<evidence type="ECO:0000256" key="6">
    <source>
        <dbReference type="ARBA" id="ARBA00023163"/>
    </source>
</evidence>
<evidence type="ECO:0000313" key="12">
    <source>
        <dbReference type="EMBL" id="KDP20987.1"/>
    </source>
</evidence>
<dbReference type="InterPro" id="IPR045174">
    <property type="entry name" value="Dof"/>
</dbReference>
<name>A0A067JB44_JATCU</name>
<comment type="function">
    <text evidence="9">Transcription factor that binds specifically to a 5'-AA[AG]G-3' consensus core sequence.</text>
</comment>
<dbReference type="GO" id="GO:0003677">
    <property type="term" value="F:DNA binding"/>
    <property type="evidence" value="ECO:0007669"/>
    <property type="project" value="UniProtKB-UniRule"/>
</dbReference>
<comment type="subcellular location">
    <subcellularLocation>
        <location evidence="8 9">Nucleus</location>
    </subcellularLocation>
</comment>
<feature type="compositionally biased region" description="Basic and acidic residues" evidence="10">
    <location>
        <begin position="15"/>
        <end position="25"/>
    </location>
</feature>
<gene>
    <name evidence="12" type="ORF">JCGZ_21458</name>
</gene>